<dbReference type="AlphaFoldDB" id="A0A9D2JLD8"/>
<evidence type="ECO:0000313" key="3">
    <source>
        <dbReference type="Proteomes" id="UP000824065"/>
    </source>
</evidence>
<keyword evidence="1" id="KW-1133">Transmembrane helix</keyword>
<dbReference type="EMBL" id="DXBJ01000025">
    <property type="protein sequence ID" value="HIZ57701.1"/>
    <property type="molecule type" value="Genomic_DNA"/>
</dbReference>
<proteinExistence type="predicted"/>
<accession>A0A9D2JLD8</accession>
<gene>
    <name evidence="2" type="ORF">H9725_03855</name>
</gene>
<evidence type="ECO:0000313" key="2">
    <source>
        <dbReference type="EMBL" id="HIZ57701.1"/>
    </source>
</evidence>
<name>A0A9D2JLD8_9FIRM</name>
<dbReference type="Proteomes" id="UP000824065">
    <property type="component" value="Unassembled WGS sequence"/>
</dbReference>
<organism evidence="2 3">
    <name type="scientific">Candidatus Faecalibacterium gallistercoris</name>
    <dbReference type="NCBI Taxonomy" id="2838579"/>
    <lineage>
        <taxon>Bacteria</taxon>
        <taxon>Bacillati</taxon>
        <taxon>Bacillota</taxon>
        <taxon>Clostridia</taxon>
        <taxon>Eubacteriales</taxon>
        <taxon>Oscillospiraceae</taxon>
        <taxon>Faecalibacterium</taxon>
    </lineage>
</organism>
<evidence type="ECO:0008006" key="4">
    <source>
        <dbReference type="Google" id="ProtNLM"/>
    </source>
</evidence>
<comment type="caution">
    <text evidence="2">The sequence shown here is derived from an EMBL/GenBank/DDBJ whole genome shotgun (WGS) entry which is preliminary data.</text>
</comment>
<keyword evidence="1" id="KW-0472">Membrane</keyword>
<reference evidence="2" key="2">
    <citation type="submission" date="2021-04" db="EMBL/GenBank/DDBJ databases">
        <authorList>
            <person name="Gilroy R."/>
        </authorList>
    </citation>
    <scope>NUCLEOTIDE SEQUENCE</scope>
    <source>
        <strain evidence="2">ChiBcec16-3735</strain>
    </source>
</reference>
<feature type="transmembrane region" description="Helical" evidence="1">
    <location>
        <begin position="104"/>
        <end position="124"/>
    </location>
</feature>
<evidence type="ECO:0000256" key="1">
    <source>
        <dbReference type="SAM" id="Phobius"/>
    </source>
</evidence>
<reference evidence="2" key="1">
    <citation type="journal article" date="2021" name="PeerJ">
        <title>Extensive microbial diversity within the chicken gut microbiome revealed by metagenomics and culture.</title>
        <authorList>
            <person name="Gilroy R."/>
            <person name="Ravi A."/>
            <person name="Getino M."/>
            <person name="Pursley I."/>
            <person name="Horton D.L."/>
            <person name="Alikhan N.F."/>
            <person name="Baker D."/>
            <person name="Gharbi K."/>
            <person name="Hall N."/>
            <person name="Watson M."/>
            <person name="Adriaenssens E.M."/>
            <person name="Foster-Nyarko E."/>
            <person name="Jarju S."/>
            <person name="Secka A."/>
            <person name="Antonio M."/>
            <person name="Oren A."/>
            <person name="Chaudhuri R.R."/>
            <person name="La Ragione R."/>
            <person name="Hildebrand F."/>
            <person name="Pallen M.J."/>
        </authorList>
    </citation>
    <scope>NUCLEOTIDE SEQUENCE</scope>
    <source>
        <strain evidence="2">ChiBcec16-3735</strain>
    </source>
</reference>
<feature type="transmembrane region" description="Helical" evidence="1">
    <location>
        <begin position="20"/>
        <end position="36"/>
    </location>
</feature>
<keyword evidence="1" id="KW-0812">Transmembrane</keyword>
<feature type="transmembrane region" description="Helical" evidence="1">
    <location>
        <begin position="42"/>
        <end position="63"/>
    </location>
</feature>
<sequence length="146" mass="15567">MEQPFDLAASAVTPTPRGRAVLCVWAALPGAVAAPFLFWQGFWLGCVFCACWAALVFVVWVRACSFVATLGSRTLTLYLGVAFPVERVIPRHSITSALIFRTPLLRLAGACVLLIFTPGMWAMLPGIPLEAADAISAALLAGEDDS</sequence>
<protein>
    <recommendedName>
        <fullName evidence="4">DUF304 domain-containing protein</fullName>
    </recommendedName>
</protein>